<accession>Q2JFQ9</accession>
<dbReference type="EMBL" id="CP000249">
    <property type="protein sequence ID" value="ABD09883.1"/>
    <property type="molecule type" value="Genomic_DNA"/>
</dbReference>
<feature type="domain" description="TniQ" evidence="2">
    <location>
        <begin position="6"/>
        <end position="146"/>
    </location>
</feature>
<dbReference type="AlphaFoldDB" id="Q2JFQ9"/>
<dbReference type="Pfam" id="PF06527">
    <property type="entry name" value="TniQ"/>
    <property type="match status" value="1"/>
</dbReference>
<evidence type="ECO:0000259" key="2">
    <source>
        <dbReference type="Pfam" id="PF06527"/>
    </source>
</evidence>
<keyword evidence="4" id="KW-1185">Reference proteome</keyword>
<dbReference type="KEGG" id="fra:Francci3_0498"/>
<dbReference type="OrthoDB" id="3874088at2"/>
<reference evidence="3 4" key="1">
    <citation type="journal article" date="2007" name="Genome Res.">
        <title>Genome characteristics of facultatively symbiotic Frankia sp. strains reflect host range and host plant biogeography.</title>
        <authorList>
            <person name="Normand P."/>
            <person name="Lapierre P."/>
            <person name="Tisa L.S."/>
            <person name="Gogarten J.P."/>
            <person name="Alloisio N."/>
            <person name="Bagnarol E."/>
            <person name="Bassi C.A."/>
            <person name="Berry A.M."/>
            <person name="Bickhart D.M."/>
            <person name="Choisne N."/>
            <person name="Couloux A."/>
            <person name="Cournoyer B."/>
            <person name="Cruveiller S."/>
            <person name="Daubin V."/>
            <person name="Demange N."/>
            <person name="Francino M.P."/>
            <person name="Goltsman E."/>
            <person name="Huang Y."/>
            <person name="Kopp O.R."/>
            <person name="Labarre L."/>
            <person name="Lapidus A."/>
            <person name="Lavire C."/>
            <person name="Marechal J."/>
            <person name="Martinez M."/>
            <person name="Mastronunzio J.E."/>
            <person name="Mullin B.C."/>
            <person name="Niemann J."/>
            <person name="Pujic P."/>
            <person name="Rawnsley T."/>
            <person name="Rouy Z."/>
            <person name="Schenowitz C."/>
            <person name="Sellstedt A."/>
            <person name="Tavares F."/>
            <person name="Tomkins J.P."/>
            <person name="Vallenet D."/>
            <person name="Valverde C."/>
            <person name="Wall L.G."/>
            <person name="Wang Y."/>
            <person name="Medigue C."/>
            <person name="Benson D.R."/>
        </authorList>
    </citation>
    <scope>NUCLEOTIDE SEQUENCE [LARGE SCALE GENOMIC DNA]</scope>
    <source>
        <strain evidence="4">DSM 45818 / CECT 9043 / CcI3</strain>
    </source>
</reference>
<feature type="region of interest" description="Disordered" evidence="1">
    <location>
        <begin position="160"/>
        <end position="269"/>
    </location>
</feature>
<sequence>MVDSIPIRLAPLPGEDLDSYLHAYARLLHAEVSDILTLAGLAGQPSTEKLGHRPWTYRLDPVERAALATVTGLRPQTLTAMTLARYDDTGLLSGIRPTGRPRPPRWWNQLKGSRFCPRCLAGNGGRWMLAWRLPWTFACTRHHLLLVDTCLACGRAHRPALDQPPRGPGTVRHDRPAAPVTPARTPAARLHGPTRRHRRGRAASRWSDRHRATSRRQSARRARPQPSWHRRPAGGCRAAPRRPARRRLRHPRRPHRLRPPPAMATPAPA</sequence>
<protein>
    <recommendedName>
        <fullName evidence="2">TniQ domain-containing protein</fullName>
    </recommendedName>
</protein>
<dbReference type="STRING" id="106370.Francci3_0498"/>
<evidence type="ECO:0000256" key="1">
    <source>
        <dbReference type="SAM" id="MobiDB-lite"/>
    </source>
</evidence>
<dbReference type="Proteomes" id="UP000001937">
    <property type="component" value="Chromosome"/>
</dbReference>
<dbReference type="eggNOG" id="COG0583">
    <property type="taxonomic scope" value="Bacteria"/>
</dbReference>
<feature type="compositionally biased region" description="Low complexity" evidence="1">
    <location>
        <begin position="177"/>
        <end position="191"/>
    </location>
</feature>
<name>Q2JFQ9_FRACC</name>
<proteinExistence type="predicted"/>
<gene>
    <name evidence="3" type="ordered locus">Francci3_0498</name>
</gene>
<organism evidence="3 4">
    <name type="scientific">Frankia casuarinae (strain DSM 45818 / CECT 9043 / HFP020203 / CcI3)</name>
    <dbReference type="NCBI Taxonomy" id="106370"/>
    <lineage>
        <taxon>Bacteria</taxon>
        <taxon>Bacillati</taxon>
        <taxon>Actinomycetota</taxon>
        <taxon>Actinomycetes</taxon>
        <taxon>Frankiales</taxon>
        <taxon>Frankiaceae</taxon>
        <taxon>Frankia</taxon>
    </lineage>
</organism>
<feature type="compositionally biased region" description="Basic residues" evidence="1">
    <location>
        <begin position="239"/>
        <end position="258"/>
    </location>
</feature>
<dbReference type="HOGENOM" id="CLU_1033474_0_0_11"/>
<feature type="compositionally biased region" description="Pro residues" evidence="1">
    <location>
        <begin position="259"/>
        <end position="269"/>
    </location>
</feature>
<evidence type="ECO:0000313" key="4">
    <source>
        <dbReference type="Proteomes" id="UP000001937"/>
    </source>
</evidence>
<feature type="compositionally biased region" description="Basic residues" evidence="1">
    <location>
        <begin position="192"/>
        <end position="202"/>
    </location>
</feature>
<dbReference type="InterPro" id="IPR009492">
    <property type="entry name" value="TniQ"/>
</dbReference>
<feature type="compositionally biased region" description="Basic residues" evidence="1">
    <location>
        <begin position="212"/>
        <end position="232"/>
    </location>
</feature>
<evidence type="ECO:0000313" key="3">
    <source>
        <dbReference type="EMBL" id="ABD09883.1"/>
    </source>
</evidence>